<evidence type="ECO:0000313" key="2">
    <source>
        <dbReference type="Proteomes" id="UP001626550"/>
    </source>
</evidence>
<sequence>MQLAPVSELSESLDLAFTQETTQFDLSNSTEEVRTVIYAGQSIANKETAHNAPESTSSFFFNKILRKFASKKSTPDVYFDLENELPIPRPGSGDFRCAKNSVKVWFGRLFQSGSKHSITTPQINNHKESASLHGQLVNTGPRKYAWRNKN</sequence>
<gene>
    <name evidence="1" type="ORF">Ciccas_004480</name>
</gene>
<accession>A0ABD2QCB6</accession>
<dbReference type="AlphaFoldDB" id="A0ABD2QCB6"/>
<organism evidence="1 2">
    <name type="scientific">Cichlidogyrus casuarinus</name>
    <dbReference type="NCBI Taxonomy" id="1844966"/>
    <lineage>
        <taxon>Eukaryota</taxon>
        <taxon>Metazoa</taxon>
        <taxon>Spiralia</taxon>
        <taxon>Lophotrochozoa</taxon>
        <taxon>Platyhelminthes</taxon>
        <taxon>Monogenea</taxon>
        <taxon>Monopisthocotylea</taxon>
        <taxon>Dactylogyridea</taxon>
        <taxon>Ancyrocephalidae</taxon>
        <taxon>Cichlidogyrus</taxon>
    </lineage>
</organism>
<reference evidence="1 2" key="1">
    <citation type="submission" date="2024-11" db="EMBL/GenBank/DDBJ databases">
        <title>Adaptive evolution of stress response genes in parasites aligns with host niche diversity.</title>
        <authorList>
            <person name="Hahn C."/>
            <person name="Resl P."/>
        </authorList>
    </citation>
    <scope>NUCLEOTIDE SEQUENCE [LARGE SCALE GENOMIC DNA]</scope>
    <source>
        <strain evidence="1">EGGRZ-B1_66</strain>
        <tissue evidence="1">Body</tissue>
    </source>
</reference>
<dbReference type="Proteomes" id="UP001626550">
    <property type="component" value="Unassembled WGS sequence"/>
</dbReference>
<comment type="caution">
    <text evidence="1">The sequence shown here is derived from an EMBL/GenBank/DDBJ whole genome shotgun (WGS) entry which is preliminary data.</text>
</comment>
<proteinExistence type="predicted"/>
<name>A0ABD2QCB6_9PLAT</name>
<protein>
    <submittedName>
        <fullName evidence="1">Uncharacterized protein</fullName>
    </submittedName>
</protein>
<dbReference type="EMBL" id="JBJKFK010000471">
    <property type="protein sequence ID" value="KAL3316867.1"/>
    <property type="molecule type" value="Genomic_DNA"/>
</dbReference>
<keyword evidence="2" id="KW-1185">Reference proteome</keyword>
<evidence type="ECO:0000313" key="1">
    <source>
        <dbReference type="EMBL" id="KAL3316867.1"/>
    </source>
</evidence>